<proteinExistence type="predicted"/>
<organism evidence="3 5">
    <name type="scientific">Flavobacterium circumlabens</name>
    <dbReference type="NCBI Taxonomy" id="2133765"/>
    <lineage>
        <taxon>Bacteria</taxon>
        <taxon>Pseudomonadati</taxon>
        <taxon>Bacteroidota</taxon>
        <taxon>Flavobacteriia</taxon>
        <taxon>Flavobacteriales</taxon>
        <taxon>Flavobacteriaceae</taxon>
        <taxon>Flavobacterium</taxon>
    </lineage>
</organism>
<dbReference type="Proteomes" id="UP000295270">
    <property type="component" value="Unassembled WGS sequence"/>
</dbReference>
<dbReference type="AlphaFoldDB" id="A0A4Y7UB16"/>
<dbReference type="RefSeq" id="WP_132036911.1">
    <property type="nucleotide sequence ID" value="NZ_QWDN01000006.1"/>
</dbReference>
<feature type="transmembrane region" description="Helical" evidence="1">
    <location>
        <begin position="20"/>
        <end position="37"/>
    </location>
</feature>
<evidence type="ECO:0000313" key="2">
    <source>
        <dbReference type="EMBL" id="TCN55628.1"/>
    </source>
</evidence>
<dbReference type="EMBL" id="SLWA01000006">
    <property type="protein sequence ID" value="TCN55628.1"/>
    <property type="molecule type" value="Genomic_DNA"/>
</dbReference>
<dbReference type="Proteomes" id="UP000298340">
    <property type="component" value="Unassembled WGS sequence"/>
</dbReference>
<feature type="transmembrane region" description="Helical" evidence="1">
    <location>
        <begin position="216"/>
        <end position="234"/>
    </location>
</feature>
<accession>A0A4Y7UB16</accession>
<reference evidence="2" key="3">
    <citation type="submission" date="2019-03" db="EMBL/GenBank/DDBJ databases">
        <authorList>
            <person name="Whitman W."/>
            <person name="Huntemann M."/>
            <person name="Clum A."/>
            <person name="Pillay M."/>
            <person name="Palaniappan K."/>
            <person name="Varghese N."/>
            <person name="Mikhailova N."/>
            <person name="Stamatis D."/>
            <person name="Reddy T."/>
            <person name="Daum C."/>
            <person name="Shapiro N."/>
            <person name="Ivanova N."/>
            <person name="Kyrpides N."/>
            <person name="Woyke T."/>
        </authorList>
    </citation>
    <scope>NUCLEOTIDE SEQUENCE</scope>
    <source>
        <strain evidence="2">P5626</strain>
    </source>
</reference>
<feature type="transmembrane region" description="Helical" evidence="1">
    <location>
        <begin position="167"/>
        <end position="195"/>
    </location>
</feature>
<reference evidence="2 4" key="1">
    <citation type="journal article" date="2015" name="Stand. Genomic Sci.">
        <title>Genomic Encyclopedia of Bacterial and Archaeal Type Strains, Phase III: the genomes of soil and plant-associated and newly described type strains.</title>
        <authorList>
            <person name="Whitman W.B."/>
            <person name="Woyke T."/>
            <person name="Klenk H.P."/>
            <person name="Zhou Y."/>
            <person name="Lilburn T.G."/>
            <person name="Beck B.J."/>
            <person name="De Vos P."/>
            <person name="Vandamme P."/>
            <person name="Eisen J.A."/>
            <person name="Garrity G."/>
            <person name="Hugenholtz P."/>
            <person name="Kyrpides N.C."/>
        </authorList>
    </citation>
    <scope>NUCLEOTIDE SEQUENCE [LARGE SCALE GENOMIC DNA]</scope>
    <source>
        <strain evidence="2 4">P5626</strain>
    </source>
</reference>
<feature type="transmembrane region" description="Helical" evidence="1">
    <location>
        <begin position="129"/>
        <end position="151"/>
    </location>
</feature>
<feature type="transmembrane region" description="Helical" evidence="1">
    <location>
        <begin position="240"/>
        <end position="258"/>
    </location>
</feature>
<protein>
    <recommendedName>
        <fullName evidence="6">HPP family protein</fullName>
    </recommendedName>
</protein>
<comment type="caution">
    <text evidence="3">The sequence shown here is derived from an EMBL/GenBank/DDBJ whole genome shotgun (WGS) entry which is preliminary data.</text>
</comment>
<evidence type="ECO:0000313" key="3">
    <source>
        <dbReference type="EMBL" id="TEB42972.1"/>
    </source>
</evidence>
<evidence type="ECO:0008006" key="6">
    <source>
        <dbReference type="Google" id="ProtNLM"/>
    </source>
</evidence>
<feature type="transmembrane region" description="Helical" evidence="1">
    <location>
        <begin position="67"/>
        <end position="84"/>
    </location>
</feature>
<gene>
    <name evidence="3" type="ORF">D0809_16150</name>
    <name evidence="2" type="ORF">EV142_106320</name>
</gene>
<evidence type="ECO:0000313" key="4">
    <source>
        <dbReference type="Proteomes" id="UP000295270"/>
    </source>
</evidence>
<evidence type="ECO:0000256" key="1">
    <source>
        <dbReference type="SAM" id="Phobius"/>
    </source>
</evidence>
<feature type="transmembrane region" description="Helical" evidence="1">
    <location>
        <begin position="279"/>
        <end position="302"/>
    </location>
</feature>
<feature type="transmembrane region" description="Helical" evidence="1">
    <location>
        <begin position="90"/>
        <end position="108"/>
    </location>
</feature>
<keyword evidence="1" id="KW-1133">Transmembrane helix</keyword>
<keyword evidence="1" id="KW-0472">Membrane</keyword>
<dbReference type="EMBL" id="QWDN01000006">
    <property type="protein sequence ID" value="TEB42972.1"/>
    <property type="molecule type" value="Genomic_DNA"/>
</dbReference>
<keyword evidence="4" id="KW-1185">Reference proteome</keyword>
<sequence>MKTFYNDTLQITSQYQIKFYTIAYGLILLMTAAAFHFKDKEIILPELAALSIGCFIYKKNTWTAKPLHLFLLPSITAFIGFFINQLEINMAAKIVVIMIVMLAVLYSIKSNLAPALATGLLPIVTNCNSYIFLISIVLAMGLLAILTAVFFKPEVSGAAVVEEPKSILAILVFLAVLIVWVIICSVLGTMQIAALPPVIVMGYELIDKKMYSFTMLYKQVAALMLAAFIGAQSFYFLDNFLLAAFVNLIAVTIMLHYLKMKMPPVYAMAMLPMVLPSYSHVYFALSTGITAAVLLGTVYLLINKTSVKLSR</sequence>
<keyword evidence="1" id="KW-0812">Transmembrane</keyword>
<evidence type="ECO:0000313" key="5">
    <source>
        <dbReference type="Proteomes" id="UP000298340"/>
    </source>
</evidence>
<name>A0A4Y7UB16_9FLAO</name>
<dbReference type="OrthoDB" id="3193075at2"/>
<reference evidence="3 5" key="2">
    <citation type="journal article" date="2018" name="Syst. Appl. Microbiol.">
        <title>Flavobacterium circumlabens sp. nov. and Flavobacterium cupreum sp. nov., two psychrotrophic species isolated from Antarctic environmental samples.</title>
        <authorList>
            <person name="Kralova S."/>
            <person name="Busse H.J."/>
            <person name="Svec P."/>
            <person name="Maslanova I."/>
            <person name="Stankova E."/>
            <person name="Bartak M."/>
            <person name="Sedlacek I."/>
        </authorList>
    </citation>
    <scope>NUCLEOTIDE SEQUENCE [LARGE SCALE GENOMIC DNA]</scope>
    <source>
        <strain evidence="3 5">CCM 8828</strain>
    </source>
</reference>